<dbReference type="PROSITE" id="PS50943">
    <property type="entry name" value="HTH_CROC1"/>
    <property type="match status" value="1"/>
</dbReference>
<feature type="domain" description="HTH cro/C1-type" evidence="1">
    <location>
        <begin position="31"/>
        <end position="87"/>
    </location>
</feature>
<gene>
    <name evidence="2" type="ORF">ACFPCV_38960</name>
</gene>
<dbReference type="InterPro" id="IPR010982">
    <property type="entry name" value="Lambda_DNA-bd_dom_sf"/>
</dbReference>
<sequence length="177" mass="19808">MTQLELRGDKQVNTEDPVVAEAIARALGDELRRVRETLGLSRAAFVRRLPSGIGDRTLLAYEHGIRQLTIVRFLELCEGLEASPPDLLAHALQRAELHLSHLKLRVDLNKVLSERNMNFRPLVQWARNRLNHTPNGIIAMSPDAILELAAVVGHPQDDLTRYLCKFTPDPDPDEAAA</sequence>
<dbReference type="RefSeq" id="WP_378062630.1">
    <property type="nucleotide sequence ID" value="NZ_JBHSIS010000038.1"/>
</dbReference>
<dbReference type="Gene3D" id="1.10.260.40">
    <property type="entry name" value="lambda repressor-like DNA-binding domains"/>
    <property type="match status" value="1"/>
</dbReference>
<name>A0ABV9SCL8_9PSEU</name>
<dbReference type="EMBL" id="JBHSIS010000038">
    <property type="protein sequence ID" value="MFC4859507.1"/>
    <property type="molecule type" value="Genomic_DNA"/>
</dbReference>
<dbReference type="Pfam" id="PF13560">
    <property type="entry name" value="HTH_31"/>
    <property type="match status" value="1"/>
</dbReference>
<dbReference type="SUPFAM" id="SSF47413">
    <property type="entry name" value="lambda repressor-like DNA-binding domains"/>
    <property type="match status" value="1"/>
</dbReference>
<protein>
    <submittedName>
        <fullName evidence="2">Helix-turn-helix domain-containing protein</fullName>
    </submittedName>
</protein>
<proteinExistence type="predicted"/>
<comment type="caution">
    <text evidence="2">The sequence shown here is derived from an EMBL/GenBank/DDBJ whole genome shotgun (WGS) entry which is preliminary data.</text>
</comment>
<keyword evidence="3" id="KW-1185">Reference proteome</keyword>
<accession>A0ABV9SCL8</accession>
<dbReference type="SMART" id="SM00530">
    <property type="entry name" value="HTH_XRE"/>
    <property type="match status" value="1"/>
</dbReference>
<organism evidence="2 3">
    <name type="scientific">Actinophytocola glycyrrhizae</name>
    <dbReference type="NCBI Taxonomy" id="2044873"/>
    <lineage>
        <taxon>Bacteria</taxon>
        <taxon>Bacillati</taxon>
        <taxon>Actinomycetota</taxon>
        <taxon>Actinomycetes</taxon>
        <taxon>Pseudonocardiales</taxon>
        <taxon>Pseudonocardiaceae</taxon>
    </lineage>
</organism>
<dbReference type="CDD" id="cd00093">
    <property type="entry name" value="HTH_XRE"/>
    <property type="match status" value="1"/>
</dbReference>
<evidence type="ECO:0000313" key="3">
    <source>
        <dbReference type="Proteomes" id="UP001595859"/>
    </source>
</evidence>
<dbReference type="InterPro" id="IPR001387">
    <property type="entry name" value="Cro/C1-type_HTH"/>
</dbReference>
<reference evidence="3" key="1">
    <citation type="journal article" date="2019" name="Int. J. Syst. Evol. Microbiol.">
        <title>The Global Catalogue of Microorganisms (GCM) 10K type strain sequencing project: providing services to taxonomists for standard genome sequencing and annotation.</title>
        <authorList>
            <consortium name="The Broad Institute Genomics Platform"/>
            <consortium name="The Broad Institute Genome Sequencing Center for Infectious Disease"/>
            <person name="Wu L."/>
            <person name="Ma J."/>
        </authorList>
    </citation>
    <scope>NUCLEOTIDE SEQUENCE [LARGE SCALE GENOMIC DNA]</scope>
    <source>
        <strain evidence="3">ZS-22-S1</strain>
    </source>
</reference>
<evidence type="ECO:0000259" key="1">
    <source>
        <dbReference type="PROSITE" id="PS50943"/>
    </source>
</evidence>
<evidence type="ECO:0000313" key="2">
    <source>
        <dbReference type="EMBL" id="MFC4859507.1"/>
    </source>
</evidence>
<dbReference type="Proteomes" id="UP001595859">
    <property type="component" value="Unassembled WGS sequence"/>
</dbReference>